<evidence type="ECO:0000256" key="1">
    <source>
        <dbReference type="ARBA" id="ARBA00023015"/>
    </source>
</evidence>
<dbReference type="Proteomes" id="UP001500449">
    <property type="component" value="Unassembled WGS sequence"/>
</dbReference>
<sequence>MRLGAAQERITAACAHPGHERALREAVLAEIGRVVPFDFHAWLLTDPETEVGTAPLASVPELGALPTLIRLKYLTPVHRWTTLDGVAALGAAPERSLLWRELLAGYGVRDIASTAFRDRFGCWGFLDLWRVGGAFTPAELRFLASVRAPVVAGLRAALLDSFATAPPPPGEPVVLLLDDSLHPIARTPGTDAHLRALLPTPPDRSPVPAAAFNVAAQLLAVEAGIDDHPPSARAHLTGGRWTTLRAARLCAGEAAVAVTLESASPAERLAVYGRAAGLTPRERDLLVRLASGDDTRGAARALGIAESTVTDHLKSIFTKTGAHGRRELLARACG</sequence>
<feature type="domain" description="HTH luxR-type" evidence="4">
    <location>
        <begin position="271"/>
        <end position="334"/>
    </location>
</feature>
<dbReference type="Pfam" id="PF00196">
    <property type="entry name" value="GerE"/>
    <property type="match status" value="1"/>
</dbReference>
<name>A0ABN2NIY1_9PSEU</name>
<keyword evidence="6" id="KW-1185">Reference proteome</keyword>
<keyword evidence="2" id="KW-0238">DNA-binding</keyword>
<dbReference type="InterPro" id="IPR016032">
    <property type="entry name" value="Sig_transdc_resp-reg_C-effctor"/>
</dbReference>
<dbReference type="SUPFAM" id="SSF46894">
    <property type="entry name" value="C-terminal effector domain of the bipartite response regulators"/>
    <property type="match status" value="1"/>
</dbReference>
<dbReference type="EMBL" id="BAAAQK010000025">
    <property type="protein sequence ID" value="GAA1871321.1"/>
    <property type="molecule type" value="Genomic_DNA"/>
</dbReference>
<dbReference type="SMART" id="SM00421">
    <property type="entry name" value="HTH_LUXR"/>
    <property type="match status" value="1"/>
</dbReference>
<dbReference type="PANTHER" id="PTHR44688:SF16">
    <property type="entry name" value="DNA-BINDING TRANSCRIPTIONAL ACTIVATOR DEVR_DOSR"/>
    <property type="match status" value="1"/>
</dbReference>
<evidence type="ECO:0000256" key="3">
    <source>
        <dbReference type="ARBA" id="ARBA00023163"/>
    </source>
</evidence>
<dbReference type="RefSeq" id="WP_344424676.1">
    <property type="nucleotide sequence ID" value="NZ_BAAAQK010000025.1"/>
</dbReference>
<protein>
    <submittedName>
        <fullName evidence="5">LuxR C-terminal-related transcriptional regulator</fullName>
    </submittedName>
</protein>
<dbReference type="InterPro" id="IPR000792">
    <property type="entry name" value="Tscrpt_reg_LuxR_C"/>
</dbReference>
<evidence type="ECO:0000313" key="6">
    <source>
        <dbReference type="Proteomes" id="UP001500449"/>
    </source>
</evidence>
<comment type="caution">
    <text evidence="5">The sequence shown here is derived from an EMBL/GenBank/DDBJ whole genome shotgun (WGS) entry which is preliminary data.</text>
</comment>
<evidence type="ECO:0000313" key="5">
    <source>
        <dbReference type="EMBL" id="GAA1871321.1"/>
    </source>
</evidence>
<keyword evidence="3" id="KW-0804">Transcription</keyword>
<accession>A0ABN2NIY1</accession>
<organism evidence="5 6">
    <name type="scientific">Pseudonocardia ailaonensis</name>
    <dbReference type="NCBI Taxonomy" id="367279"/>
    <lineage>
        <taxon>Bacteria</taxon>
        <taxon>Bacillati</taxon>
        <taxon>Actinomycetota</taxon>
        <taxon>Actinomycetes</taxon>
        <taxon>Pseudonocardiales</taxon>
        <taxon>Pseudonocardiaceae</taxon>
        <taxon>Pseudonocardia</taxon>
    </lineage>
</organism>
<dbReference type="Gene3D" id="1.10.10.10">
    <property type="entry name" value="Winged helix-like DNA-binding domain superfamily/Winged helix DNA-binding domain"/>
    <property type="match status" value="1"/>
</dbReference>
<dbReference type="CDD" id="cd06170">
    <property type="entry name" value="LuxR_C_like"/>
    <property type="match status" value="1"/>
</dbReference>
<dbReference type="PROSITE" id="PS50043">
    <property type="entry name" value="HTH_LUXR_2"/>
    <property type="match status" value="1"/>
</dbReference>
<dbReference type="InterPro" id="IPR036388">
    <property type="entry name" value="WH-like_DNA-bd_sf"/>
</dbReference>
<keyword evidence="1" id="KW-0805">Transcription regulation</keyword>
<evidence type="ECO:0000259" key="4">
    <source>
        <dbReference type="PROSITE" id="PS50043"/>
    </source>
</evidence>
<proteinExistence type="predicted"/>
<dbReference type="PRINTS" id="PR00038">
    <property type="entry name" value="HTHLUXR"/>
</dbReference>
<gene>
    <name evidence="5" type="ORF">GCM10009836_60110</name>
</gene>
<reference evidence="5 6" key="1">
    <citation type="journal article" date="2019" name="Int. J. Syst. Evol. Microbiol.">
        <title>The Global Catalogue of Microorganisms (GCM) 10K type strain sequencing project: providing services to taxonomists for standard genome sequencing and annotation.</title>
        <authorList>
            <consortium name="The Broad Institute Genomics Platform"/>
            <consortium name="The Broad Institute Genome Sequencing Center for Infectious Disease"/>
            <person name="Wu L."/>
            <person name="Ma J."/>
        </authorList>
    </citation>
    <scope>NUCLEOTIDE SEQUENCE [LARGE SCALE GENOMIC DNA]</scope>
    <source>
        <strain evidence="5 6">JCM 16009</strain>
    </source>
</reference>
<evidence type="ECO:0000256" key="2">
    <source>
        <dbReference type="ARBA" id="ARBA00023125"/>
    </source>
</evidence>
<dbReference type="PANTHER" id="PTHR44688">
    <property type="entry name" value="DNA-BINDING TRANSCRIPTIONAL ACTIVATOR DEVR_DOSR"/>
    <property type="match status" value="1"/>
</dbReference>